<reference evidence="1" key="1">
    <citation type="submission" date="2022-11" db="EMBL/GenBank/DDBJ databases">
        <authorList>
            <person name="Petersen C."/>
        </authorList>
    </citation>
    <scope>NUCLEOTIDE SEQUENCE</scope>
    <source>
        <strain evidence="1">IBT 26290</strain>
    </source>
</reference>
<dbReference type="GeneID" id="81425178"/>
<name>A0A9W9I7M8_9EURO</name>
<accession>A0A9W9I7M8</accession>
<comment type="caution">
    <text evidence="1">The sequence shown here is derived from an EMBL/GenBank/DDBJ whole genome shotgun (WGS) entry which is preliminary data.</text>
</comment>
<dbReference type="EMBL" id="JAPQKN010000002">
    <property type="protein sequence ID" value="KAJ5168283.1"/>
    <property type="molecule type" value="Genomic_DNA"/>
</dbReference>
<protein>
    <submittedName>
        <fullName evidence="1">Uncharacterized protein</fullName>
    </submittedName>
</protein>
<evidence type="ECO:0000313" key="1">
    <source>
        <dbReference type="EMBL" id="KAJ5168283.1"/>
    </source>
</evidence>
<dbReference type="RefSeq" id="XP_056544744.1">
    <property type="nucleotide sequence ID" value="XM_056686002.1"/>
</dbReference>
<gene>
    <name evidence="1" type="ORF">N7482_003877</name>
</gene>
<dbReference type="AlphaFoldDB" id="A0A9W9I7M8"/>
<sequence length="173" mass="19765">MPLPPYTSVPIINALVIRAAAQGARFDKAQAMLSGILNYYFPISGGFLVAFSQDRYRVFPPYFYIRRMGRSLQSVTELEHYAMVLILNNVESEVWTVELLRMLQTVVPEHRGCWVIIFDMGDMKFFKYHHGPVLTSTNLIPFNQSGLASGKLNVQRDDDAIDRIFGYILQNDP</sequence>
<evidence type="ECO:0000313" key="2">
    <source>
        <dbReference type="Proteomes" id="UP001149163"/>
    </source>
</evidence>
<reference evidence="1" key="2">
    <citation type="journal article" date="2023" name="IMA Fungus">
        <title>Comparative genomic study of the Penicillium genus elucidates a diverse pangenome and 15 lateral gene transfer events.</title>
        <authorList>
            <person name="Petersen C."/>
            <person name="Sorensen T."/>
            <person name="Nielsen M.R."/>
            <person name="Sondergaard T.E."/>
            <person name="Sorensen J.L."/>
            <person name="Fitzpatrick D.A."/>
            <person name="Frisvad J.C."/>
            <person name="Nielsen K.L."/>
        </authorList>
    </citation>
    <scope>NUCLEOTIDE SEQUENCE</scope>
    <source>
        <strain evidence="1">IBT 26290</strain>
    </source>
</reference>
<proteinExistence type="predicted"/>
<dbReference type="Proteomes" id="UP001149163">
    <property type="component" value="Unassembled WGS sequence"/>
</dbReference>
<dbReference type="OrthoDB" id="4177946at2759"/>
<keyword evidence="2" id="KW-1185">Reference proteome</keyword>
<organism evidence="1 2">
    <name type="scientific">Penicillium canariense</name>
    <dbReference type="NCBI Taxonomy" id="189055"/>
    <lineage>
        <taxon>Eukaryota</taxon>
        <taxon>Fungi</taxon>
        <taxon>Dikarya</taxon>
        <taxon>Ascomycota</taxon>
        <taxon>Pezizomycotina</taxon>
        <taxon>Eurotiomycetes</taxon>
        <taxon>Eurotiomycetidae</taxon>
        <taxon>Eurotiales</taxon>
        <taxon>Aspergillaceae</taxon>
        <taxon>Penicillium</taxon>
    </lineage>
</organism>